<dbReference type="EMBL" id="JAOYFB010000001">
    <property type="protein sequence ID" value="KAK4004298.1"/>
    <property type="molecule type" value="Genomic_DNA"/>
</dbReference>
<dbReference type="Proteomes" id="UP001234178">
    <property type="component" value="Unassembled WGS sequence"/>
</dbReference>
<organism evidence="2 3">
    <name type="scientific">Daphnia magna</name>
    <dbReference type="NCBI Taxonomy" id="35525"/>
    <lineage>
        <taxon>Eukaryota</taxon>
        <taxon>Metazoa</taxon>
        <taxon>Ecdysozoa</taxon>
        <taxon>Arthropoda</taxon>
        <taxon>Crustacea</taxon>
        <taxon>Branchiopoda</taxon>
        <taxon>Diplostraca</taxon>
        <taxon>Cladocera</taxon>
        <taxon>Anomopoda</taxon>
        <taxon>Daphniidae</taxon>
        <taxon>Daphnia</taxon>
    </lineage>
</organism>
<feature type="compositionally biased region" description="Polar residues" evidence="1">
    <location>
        <begin position="228"/>
        <end position="241"/>
    </location>
</feature>
<protein>
    <submittedName>
        <fullName evidence="2">Uncharacterized protein</fullName>
    </submittedName>
</protein>
<gene>
    <name evidence="2" type="ORF">OUZ56_006038</name>
</gene>
<evidence type="ECO:0000313" key="2">
    <source>
        <dbReference type="EMBL" id="KAK4004298.1"/>
    </source>
</evidence>
<evidence type="ECO:0000313" key="3">
    <source>
        <dbReference type="Proteomes" id="UP001234178"/>
    </source>
</evidence>
<accession>A0ABQ9YUF4</accession>
<proteinExistence type="predicted"/>
<feature type="region of interest" description="Disordered" evidence="1">
    <location>
        <begin position="220"/>
        <end position="251"/>
    </location>
</feature>
<name>A0ABQ9YUF4_9CRUS</name>
<sequence length="314" mass="34937">MRCFRNYKCSPYLPMDSAWREKGIPRIGAQLHALQLLDLECCFEFKFHVRFQLPSETPQYEKYDSRPTSLQDQVEQVLPAQQDQGNEHGDDDDRSDSDNQQQQPTNAGDHQRLAAVAGRILALKGVFVATSSSEEVIAPTLDRTNWAALRLGDFKVDLSCKIQGKAYSSINMARSMLSGTLSPIDSQPVGQHYFVMKLMKGIYNSKPPEPRLSRVLFAPDGPVKKRGGQQTSLHCDNQTTQTDEEGVDPSKFKAHSTQGAAASKAVRSGIPVDIILKTAHWSREAIFTKFHSREVASENISEVVLGTEDDIADN</sequence>
<keyword evidence="3" id="KW-1185">Reference proteome</keyword>
<dbReference type="PANTHER" id="PTHR35617:SF3">
    <property type="entry name" value="CORE-BINDING (CB) DOMAIN-CONTAINING PROTEIN"/>
    <property type="match status" value="1"/>
</dbReference>
<dbReference type="PANTHER" id="PTHR35617">
    <property type="entry name" value="PHAGE_INTEGRASE DOMAIN-CONTAINING PROTEIN"/>
    <property type="match status" value="1"/>
</dbReference>
<evidence type="ECO:0000256" key="1">
    <source>
        <dbReference type="SAM" id="MobiDB-lite"/>
    </source>
</evidence>
<reference evidence="2 3" key="1">
    <citation type="journal article" date="2023" name="Nucleic Acids Res.">
        <title>The hologenome of Daphnia magna reveals possible DNA methylation and microbiome-mediated evolution of the host genome.</title>
        <authorList>
            <person name="Chaturvedi A."/>
            <person name="Li X."/>
            <person name="Dhandapani V."/>
            <person name="Marshall H."/>
            <person name="Kissane S."/>
            <person name="Cuenca-Cambronero M."/>
            <person name="Asole G."/>
            <person name="Calvet F."/>
            <person name="Ruiz-Romero M."/>
            <person name="Marangio P."/>
            <person name="Guigo R."/>
            <person name="Rago D."/>
            <person name="Mirbahai L."/>
            <person name="Eastwood N."/>
            <person name="Colbourne J.K."/>
            <person name="Zhou J."/>
            <person name="Mallon E."/>
            <person name="Orsini L."/>
        </authorList>
    </citation>
    <scope>NUCLEOTIDE SEQUENCE [LARGE SCALE GENOMIC DNA]</scope>
    <source>
        <strain evidence="2">LRV0_1</strain>
    </source>
</reference>
<feature type="region of interest" description="Disordered" evidence="1">
    <location>
        <begin position="82"/>
        <end position="110"/>
    </location>
</feature>
<comment type="caution">
    <text evidence="2">The sequence shown here is derived from an EMBL/GenBank/DDBJ whole genome shotgun (WGS) entry which is preliminary data.</text>
</comment>